<dbReference type="InterPro" id="IPR050267">
    <property type="entry name" value="Anti-sigma-factor_SerPK"/>
</dbReference>
<protein>
    <submittedName>
        <fullName evidence="3">Histidine kinase-like ATPase domain-containing protein</fullName>
    </submittedName>
</protein>
<keyword evidence="4" id="KW-1185">Reference proteome</keyword>
<dbReference type="EMBL" id="LT629758">
    <property type="protein sequence ID" value="SDT54368.1"/>
    <property type="molecule type" value="Genomic_DNA"/>
</dbReference>
<evidence type="ECO:0000313" key="4">
    <source>
        <dbReference type="Proteomes" id="UP000198688"/>
    </source>
</evidence>
<dbReference type="PANTHER" id="PTHR35526">
    <property type="entry name" value="ANTI-SIGMA-F FACTOR RSBW-RELATED"/>
    <property type="match status" value="1"/>
</dbReference>
<dbReference type="Proteomes" id="UP000198688">
    <property type="component" value="Chromosome I"/>
</dbReference>
<evidence type="ECO:0000256" key="1">
    <source>
        <dbReference type="ARBA" id="ARBA00022527"/>
    </source>
</evidence>
<feature type="domain" description="Histidine kinase/HSP90-like ATPase" evidence="2">
    <location>
        <begin position="28"/>
        <end position="136"/>
    </location>
</feature>
<dbReference type="GO" id="GO:0004674">
    <property type="term" value="F:protein serine/threonine kinase activity"/>
    <property type="evidence" value="ECO:0007669"/>
    <property type="project" value="UniProtKB-KW"/>
</dbReference>
<keyword evidence="3" id="KW-0418">Kinase</keyword>
<dbReference type="SUPFAM" id="SSF55874">
    <property type="entry name" value="ATPase domain of HSP90 chaperone/DNA topoisomerase II/histidine kinase"/>
    <property type="match status" value="1"/>
</dbReference>
<organism evidence="3 4">
    <name type="scientific">Actinoplanes derwentensis</name>
    <dbReference type="NCBI Taxonomy" id="113562"/>
    <lineage>
        <taxon>Bacteria</taxon>
        <taxon>Bacillati</taxon>
        <taxon>Actinomycetota</taxon>
        <taxon>Actinomycetes</taxon>
        <taxon>Micromonosporales</taxon>
        <taxon>Micromonosporaceae</taxon>
        <taxon>Actinoplanes</taxon>
    </lineage>
</organism>
<dbReference type="AlphaFoldDB" id="A0A1H2B846"/>
<proteinExistence type="predicted"/>
<dbReference type="OrthoDB" id="3297757at2"/>
<reference evidence="3 4" key="1">
    <citation type="submission" date="2016-10" db="EMBL/GenBank/DDBJ databases">
        <authorList>
            <person name="de Groot N.N."/>
        </authorList>
    </citation>
    <scope>NUCLEOTIDE SEQUENCE [LARGE SCALE GENOMIC DNA]</scope>
    <source>
        <strain evidence="3 4">DSM 43941</strain>
    </source>
</reference>
<evidence type="ECO:0000313" key="3">
    <source>
        <dbReference type="EMBL" id="SDT54368.1"/>
    </source>
</evidence>
<gene>
    <name evidence="3" type="ORF">SAMN04489716_4414</name>
</gene>
<dbReference type="PANTHER" id="PTHR35526:SF3">
    <property type="entry name" value="ANTI-SIGMA-F FACTOR RSBW"/>
    <property type="match status" value="1"/>
</dbReference>
<name>A0A1H2B846_9ACTN</name>
<evidence type="ECO:0000259" key="2">
    <source>
        <dbReference type="Pfam" id="PF13581"/>
    </source>
</evidence>
<dbReference type="CDD" id="cd16936">
    <property type="entry name" value="HATPase_RsbW-like"/>
    <property type="match status" value="1"/>
</dbReference>
<dbReference type="InterPro" id="IPR003594">
    <property type="entry name" value="HATPase_dom"/>
</dbReference>
<dbReference type="Pfam" id="PF13581">
    <property type="entry name" value="HATPase_c_2"/>
    <property type="match status" value="1"/>
</dbReference>
<sequence length="143" mass="16064">MEQIRTSPQPPHAEQLRVWTLTSAGELRQLRASLHQELTSYPHLAADDREDILDRITLVATELATNAIRHGIPPTEVRLLRNDEHLVLDVADRDLSSIPELAGTRPLHAGGRGLMLARSFSLDVGWYATHDTKHIWATFPIQP</sequence>
<keyword evidence="3" id="KW-0808">Transferase</keyword>
<accession>A0A1H2B846</accession>
<dbReference type="InterPro" id="IPR036890">
    <property type="entry name" value="HATPase_C_sf"/>
</dbReference>
<dbReference type="RefSeq" id="WP_092546358.1">
    <property type="nucleotide sequence ID" value="NZ_BOMJ01000033.1"/>
</dbReference>
<keyword evidence="1" id="KW-0723">Serine/threonine-protein kinase</keyword>
<dbReference type="Gene3D" id="3.30.565.10">
    <property type="entry name" value="Histidine kinase-like ATPase, C-terminal domain"/>
    <property type="match status" value="1"/>
</dbReference>
<dbReference type="STRING" id="113562.SAMN04489716_4414"/>